<accession>A0A6I2UA28</accession>
<comment type="caution">
    <text evidence="2">The sequence shown here is derived from an EMBL/GenBank/DDBJ whole genome shotgun (WGS) entry which is preliminary data.</text>
</comment>
<feature type="domain" description="DUF6273" evidence="1">
    <location>
        <begin position="111"/>
        <end position="263"/>
    </location>
</feature>
<dbReference type="Gene3D" id="1.25.40.10">
    <property type="entry name" value="Tetratricopeptide repeat domain"/>
    <property type="match status" value="1"/>
</dbReference>
<sequence>MKNYQTALERYREAAENGDLAASRKLGKVLLEEGLRYMEAAALNGDGEALEILSAVLDSANKLLYKGQKQEGRSLLAETDFSQVQAGDVVLFGRHISKDEPMAWKVLDAKEGRVLLLSEDILEYRAFHDKWGLVTWESASIRKYLNGDFLARAFSDKERFIIATTKVEAHENPMCNTDPGRDTRDKVFLLSAVEAERYFPVNLDRRCFYCFADRKAGARPSWWWLRSPGFNEANAASVWEDGTFAYSYVRDVRGGIRPALWVEA</sequence>
<evidence type="ECO:0000313" key="3">
    <source>
        <dbReference type="Proteomes" id="UP000433181"/>
    </source>
</evidence>
<gene>
    <name evidence="2" type="ORF">FYJ84_01155</name>
</gene>
<dbReference type="EMBL" id="VUNR01000002">
    <property type="protein sequence ID" value="MSU07607.1"/>
    <property type="molecule type" value="Genomic_DNA"/>
</dbReference>
<dbReference type="GeneID" id="96777515"/>
<dbReference type="RefSeq" id="WP_154405314.1">
    <property type="nucleotide sequence ID" value="NZ_VUNR01000002.1"/>
</dbReference>
<proteinExistence type="predicted"/>
<dbReference type="AlphaFoldDB" id="A0A6I2UA28"/>
<dbReference type="InterPro" id="IPR011990">
    <property type="entry name" value="TPR-like_helical_dom_sf"/>
</dbReference>
<dbReference type="Proteomes" id="UP000433181">
    <property type="component" value="Unassembled WGS sequence"/>
</dbReference>
<evidence type="ECO:0000259" key="1">
    <source>
        <dbReference type="Pfam" id="PF19789"/>
    </source>
</evidence>
<evidence type="ECO:0000313" key="2">
    <source>
        <dbReference type="EMBL" id="MSU07607.1"/>
    </source>
</evidence>
<name>A0A6I2UA28_9FIRM</name>
<reference evidence="2 3" key="1">
    <citation type="submission" date="2019-08" db="EMBL/GenBank/DDBJ databases">
        <title>In-depth cultivation of the pig gut microbiome towards novel bacterial diversity and tailored functional studies.</title>
        <authorList>
            <person name="Wylensek D."/>
            <person name="Hitch T.C.A."/>
            <person name="Clavel T."/>
        </authorList>
    </citation>
    <scope>NUCLEOTIDE SEQUENCE [LARGE SCALE GENOMIC DNA]</scope>
    <source>
        <strain evidence="2 3">WCA-693-APC-5D-A</strain>
    </source>
</reference>
<dbReference type="InterPro" id="IPR046240">
    <property type="entry name" value="DUF6273"/>
</dbReference>
<protein>
    <recommendedName>
        <fullName evidence="1">DUF6273 domain-containing protein</fullName>
    </recommendedName>
</protein>
<organism evidence="2 3">
    <name type="scientific">Anaerovibrio slackiae</name>
    <dbReference type="NCBI Taxonomy" id="2652309"/>
    <lineage>
        <taxon>Bacteria</taxon>
        <taxon>Bacillati</taxon>
        <taxon>Bacillota</taxon>
        <taxon>Negativicutes</taxon>
        <taxon>Selenomonadales</taxon>
        <taxon>Selenomonadaceae</taxon>
        <taxon>Anaerovibrio</taxon>
    </lineage>
</organism>
<dbReference type="Pfam" id="PF19789">
    <property type="entry name" value="DUF6273"/>
    <property type="match status" value="1"/>
</dbReference>
<keyword evidence="3" id="KW-1185">Reference proteome</keyword>